<dbReference type="GO" id="GO:0051213">
    <property type="term" value="F:dioxygenase activity"/>
    <property type="evidence" value="ECO:0007669"/>
    <property type="project" value="UniProtKB-KW"/>
</dbReference>
<feature type="binding site" evidence="5">
    <location>
        <position position="371"/>
    </location>
    <ligand>
        <name>Fe cation</name>
        <dbReference type="ChEBI" id="CHEBI:24875"/>
        <note>catalytic</note>
    </ligand>
</feature>
<keyword evidence="3" id="KW-0560">Oxidoreductase</keyword>
<evidence type="ECO:0000256" key="1">
    <source>
        <dbReference type="ARBA" id="ARBA00022723"/>
    </source>
</evidence>
<dbReference type="EMBL" id="NHYE01000269">
    <property type="protein sequence ID" value="PPR06623.1"/>
    <property type="molecule type" value="Genomic_DNA"/>
</dbReference>
<keyword evidence="1 5" id="KW-0479">Metal-binding</keyword>
<evidence type="ECO:0000259" key="7">
    <source>
        <dbReference type="PROSITE" id="PS51471"/>
    </source>
</evidence>
<feature type="domain" description="Fe2OG dioxygenase" evidence="7">
    <location>
        <begin position="296"/>
        <end position="419"/>
    </location>
</feature>
<accession>A0A409YUG6</accession>
<dbReference type="AlphaFoldDB" id="A0A409YUG6"/>
<dbReference type="OrthoDB" id="6614653at2759"/>
<evidence type="ECO:0000256" key="4">
    <source>
        <dbReference type="ARBA" id="ARBA00023004"/>
    </source>
</evidence>
<feature type="region of interest" description="Disordered" evidence="6">
    <location>
        <begin position="167"/>
        <end position="220"/>
    </location>
</feature>
<dbReference type="Pfam" id="PF13532">
    <property type="entry name" value="2OG-FeII_Oxy_2"/>
    <property type="match status" value="1"/>
</dbReference>
<feature type="binding site" evidence="5">
    <location>
        <position position="316"/>
    </location>
    <ligand>
        <name>Fe cation</name>
        <dbReference type="ChEBI" id="CHEBI:24875"/>
        <note>catalytic</note>
    </ligand>
</feature>
<dbReference type="InterPro" id="IPR005123">
    <property type="entry name" value="Oxoglu/Fe-dep_dioxygenase_dom"/>
</dbReference>
<dbReference type="PROSITE" id="PS51471">
    <property type="entry name" value="FE2OG_OXY"/>
    <property type="match status" value="1"/>
</dbReference>
<evidence type="ECO:0000313" key="8">
    <source>
        <dbReference type="EMBL" id="PPR06623.1"/>
    </source>
</evidence>
<feature type="compositionally biased region" description="Pro residues" evidence="6">
    <location>
        <begin position="206"/>
        <end position="217"/>
    </location>
</feature>
<organism evidence="8 9">
    <name type="scientific">Gymnopilus dilepis</name>
    <dbReference type="NCBI Taxonomy" id="231916"/>
    <lineage>
        <taxon>Eukaryota</taxon>
        <taxon>Fungi</taxon>
        <taxon>Dikarya</taxon>
        <taxon>Basidiomycota</taxon>
        <taxon>Agaricomycotina</taxon>
        <taxon>Agaricomycetes</taxon>
        <taxon>Agaricomycetidae</taxon>
        <taxon>Agaricales</taxon>
        <taxon>Agaricineae</taxon>
        <taxon>Hymenogastraceae</taxon>
        <taxon>Gymnopilus</taxon>
    </lineage>
</organism>
<dbReference type="GO" id="GO:0005737">
    <property type="term" value="C:cytoplasm"/>
    <property type="evidence" value="ECO:0007669"/>
    <property type="project" value="TreeGrafter"/>
</dbReference>
<dbReference type="PANTHER" id="PTHR16557:SF2">
    <property type="entry name" value="NUCLEIC ACID DIOXYGENASE ALKBH1"/>
    <property type="match status" value="1"/>
</dbReference>
<dbReference type="InterPro" id="IPR037151">
    <property type="entry name" value="AlkB-like_sf"/>
</dbReference>
<evidence type="ECO:0000256" key="2">
    <source>
        <dbReference type="ARBA" id="ARBA00022964"/>
    </source>
</evidence>
<dbReference type="Gene3D" id="2.60.120.590">
    <property type="entry name" value="Alpha-ketoglutarate-dependent dioxygenase AlkB-like"/>
    <property type="match status" value="1"/>
</dbReference>
<dbReference type="Proteomes" id="UP000284706">
    <property type="component" value="Unassembled WGS sequence"/>
</dbReference>
<dbReference type="InterPro" id="IPR027450">
    <property type="entry name" value="AlkB-like"/>
</dbReference>
<gene>
    <name evidence="8" type="ORF">CVT26_001165</name>
</gene>
<dbReference type="PANTHER" id="PTHR16557">
    <property type="entry name" value="ALKYLATED DNA REPAIR PROTEIN ALKB-RELATED"/>
    <property type="match status" value="1"/>
</dbReference>
<protein>
    <recommendedName>
        <fullName evidence="7">Fe2OG dioxygenase domain-containing protein</fullName>
    </recommendedName>
</protein>
<dbReference type="FunCoup" id="A0A409YUG6">
    <property type="interactions" value="414"/>
</dbReference>
<dbReference type="SUPFAM" id="SSF51197">
    <property type="entry name" value="Clavaminate synthase-like"/>
    <property type="match status" value="1"/>
</dbReference>
<keyword evidence="9" id="KW-1185">Reference proteome</keyword>
<dbReference type="GO" id="GO:0046872">
    <property type="term" value="F:metal ion binding"/>
    <property type="evidence" value="ECO:0007669"/>
    <property type="project" value="UniProtKB-KW"/>
</dbReference>
<sequence>MSSSILLPNTPEYKKAQRQYLKATKNRPATIDQEWTPFRAAEKRFKARFPPPDLSSVLDLASADGSRAQEIIDGHWQGSPTAVESVKLPLRNDKRRSNAYLIPAIPGLVILPSFISQDKQRSLVRWSLSRHARKPNDTNLDVHYVLPEAGLWNSWLEARKDPQKDVLVQPRASGSQPVESPPSGPRQLVNNEPASPESFQAISTTPKPPAAPSPTVQPTPVSSLVHKMRWANIGWFYHWGTKQYDFTKGPGTIDEELRSVCNDAVQAVDWEKVHGSSTADWGPKGPDWQTWHQSYEPDAGIVNFYQEKDTLMAHVDRSEVCATSPLVSISLGNAAVFLIGGLTRDIEPVPILLRSGDVVIMSGPACRRAYHGIPRILEASLPRHLRAEGLQGDEGKEDWKPYEEYLETSRININVRQVFPRGFDPYAGSTDS</sequence>
<keyword evidence="2" id="KW-0223">Dioxygenase</keyword>
<feature type="binding site" evidence="5">
    <location>
        <position position="314"/>
    </location>
    <ligand>
        <name>Fe cation</name>
        <dbReference type="ChEBI" id="CHEBI:24875"/>
        <note>catalytic</note>
    </ligand>
</feature>
<comment type="cofactor">
    <cofactor evidence="5">
        <name>Fe(2+)</name>
        <dbReference type="ChEBI" id="CHEBI:29033"/>
    </cofactor>
    <text evidence="5">Binds 1 Fe(2+) ion per subunit.</text>
</comment>
<name>A0A409YUG6_9AGAR</name>
<keyword evidence="4 5" id="KW-0408">Iron</keyword>
<comment type="caution">
    <text evidence="8">The sequence shown here is derived from an EMBL/GenBank/DDBJ whole genome shotgun (WGS) entry which is preliminary data.</text>
</comment>
<evidence type="ECO:0000256" key="5">
    <source>
        <dbReference type="PIRSR" id="PIRSR604574-2"/>
    </source>
</evidence>
<proteinExistence type="predicted"/>
<evidence type="ECO:0000313" key="9">
    <source>
        <dbReference type="Proteomes" id="UP000284706"/>
    </source>
</evidence>
<reference evidence="8 9" key="1">
    <citation type="journal article" date="2018" name="Evol. Lett.">
        <title>Horizontal gene cluster transfer increased hallucinogenic mushroom diversity.</title>
        <authorList>
            <person name="Reynolds H.T."/>
            <person name="Vijayakumar V."/>
            <person name="Gluck-Thaler E."/>
            <person name="Korotkin H.B."/>
            <person name="Matheny P.B."/>
            <person name="Slot J.C."/>
        </authorList>
    </citation>
    <scope>NUCLEOTIDE SEQUENCE [LARGE SCALE GENOMIC DNA]</scope>
    <source>
        <strain evidence="8 9">SRW20</strain>
    </source>
</reference>
<dbReference type="STRING" id="231916.A0A409YUG6"/>
<dbReference type="InParanoid" id="A0A409YUG6"/>
<dbReference type="InterPro" id="IPR004574">
    <property type="entry name" value="Alkb"/>
</dbReference>
<evidence type="ECO:0000256" key="3">
    <source>
        <dbReference type="ARBA" id="ARBA00023002"/>
    </source>
</evidence>
<evidence type="ECO:0000256" key="6">
    <source>
        <dbReference type="SAM" id="MobiDB-lite"/>
    </source>
</evidence>
<dbReference type="GO" id="GO:0005634">
    <property type="term" value="C:nucleus"/>
    <property type="evidence" value="ECO:0007669"/>
    <property type="project" value="TreeGrafter"/>
</dbReference>
<feature type="compositionally biased region" description="Polar residues" evidence="6">
    <location>
        <begin position="188"/>
        <end position="202"/>
    </location>
</feature>